<evidence type="ECO:0000313" key="4">
    <source>
        <dbReference type="EMBL" id="RZC64152.1"/>
    </source>
</evidence>
<feature type="compositionally biased region" description="Polar residues" evidence="2">
    <location>
        <begin position="85"/>
        <end position="96"/>
    </location>
</feature>
<evidence type="ECO:0008006" key="6">
    <source>
        <dbReference type="Google" id="ProtNLM"/>
    </source>
</evidence>
<evidence type="ECO:0000256" key="2">
    <source>
        <dbReference type="SAM" id="MobiDB-lite"/>
    </source>
</evidence>
<dbReference type="AlphaFoldDB" id="A0A4Y7JVS4"/>
<dbReference type="Gramene" id="RZC64152">
    <property type="protein sequence ID" value="RZC64152"/>
    <property type="gene ID" value="C5167_025876"/>
</dbReference>
<feature type="transmembrane region" description="Helical" evidence="3">
    <location>
        <begin position="26"/>
        <end position="43"/>
    </location>
</feature>
<keyword evidence="3" id="KW-0812">Transmembrane</keyword>
<evidence type="ECO:0000256" key="3">
    <source>
        <dbReference type="SAM" id="Phobius"/>
    </source>
</evidence>
<feature type="region of interest" description="Disordered" evidence="2">
    <location>
        <begin position="52"/>
        <end position="96"/>
    </location>
</feature>
<proteinExistence type="predicted"/>
<evidence type="ECO:0000313" key="5">
    <source>
        <dbReference type="Proteomes" id="UP000316621"/>
    </source>
</evidence>
<evidence type="ECO:0000256" key="1">
    <source>
        <dbReference type="ARBA" id="ARBA00004141"/>
    </source>
</evidence>
<gene>
    <name evidence="4" type="ORF">C5167_025876</name>
</gene>
<reference evidence="4 5" key="1">
    <citation type="journal article" date="2018" name="Science">
        <title>The opium poppy genome and morphinan production.</title>
        <authorList>
            <person name="Guo L."/>
            <person name="Winzer T."/>
            <person name="Yang X."/>
            <person name="Li Y."/>
            <person name="Ning Z."/>
            <person name="He Z."/>
            <person name="Teodor R."/>
            <person name="Lu Y."/>
            <person name="Bowser T.A."/>
            <person name="Graham I.A."/>
            <person name="Ye K."/>
        </authorList>
    </citation>
    <scope>NUCLEOTIDE SEQUENCE [LARGE SCALE GENOMIC DNA]</scope>
    <source>
        <strain evidence="5">cv. HN1</strain>
        <tissue evidence="4">Leaves</tissue>
    </source>
</reference>
<dbReference type="EMBL" id="CM010719">
    <property type="protein sequence ID" value="RZC64152.1"/>
    <property type="molecule type" value="Genomic_DNA"/>
</dbReference>
<organism evidence="4 5">
    <name type="scientific">Papaver somniferum</name>
    <name type="common">Opium poppy</name>
    <dbReference type="NCBI Taxonomy" id="3469"/>
    <lineage>
        <taxon>Eukaryota</taxon>
        <taxon>Viridiplantae</taxon>
        <taxon>Streptophyta</taxon>
        <taxon>Embryophyta</taxon>
        <taxon>Tracheophyta</taxon>
        <taxon>Spermatophyta</taxon>
        <taxon>Magnoliopsida</taxon>
        <taxon>Ranunculales</taxon>
        <taxon>Papaveraceae</taxon>
        <taxon>Papaveroideae</taxon>
        <taxon>Papaver</taxon>
    </lineage>
</organism>
<keyword evidence="3" id="KW-0472">Membrane</keyword>
<name>A0A4Y7JVS4_PAPSO</name>
<accession>A0A4Y7JVS4</accession>
<keyword evidence="3" id="KW-1133">Transmembrane helix</keyword>
<dbReference type="Proteomes" id="UP000316621">
    <property type="component" value="Chromosome 5"/>
</dbReference>
<dbReference type="SUPFAM" id="SSF103481">
    <property type="entry name" value="Multidrug resistance efflux transporter EmrE"/>
    <property type="match status" value="1"/>
</dbReference>
<feature type="compositionally biased region" description="Basic and acidic residues" evidence="2">
    <location>
        <begin position="56"/>
        <end position="82"/>
    </location>
</feature>
<sequence length="96" mass="10455">MFNPLALSVVALLGWAILDEKLYVGSAVGTGMILLGLYVVLWSKHEEMKNQIVKTSDNENGRLHGGESGDVEKGNRDTEFPEIRQPTTPNGIGNTD</sequence>
<dbReference type="InterPro" id="IPR037185">
    <property type="entry name" value="EmrE-like"/>
</dbReference>
<comment type="subcellular location">
    <subcellularLocation>
        <location evidence="1">Membrane</location>
        <topology evidence="1">Multi-pass membrane protein</topology>
    </subcellularLocation>
</comment>
<protein>
    <recommendedName>
        <fullName evidence="6">WAT1-related protein</fullName>
    </recommendedName>
</protein>
<keyword evidence="5" id="KW-1185">Reference proteome</keyword>